<sequence>MTSSQPPLNIVVLHGTKASLTTHVSQIGGSLAGLMTAVALKQNGHNVTVIEKEDNERESHMAGVCLGLDAVEFLEKYDRIQGIFSHQSRRIQALVGDDKLKTFVNGRREITNWDTMYYRLRCNFDGYASDTYPTSPLPSPEDGQGVYLAQTEVLDIQREIQPDDDDDSDEKKTTMSLTLLDRKSGDKATMQADLVIGADGPDSFVRKKYQGHVERKYVGYIAWRGTVPESEVSEETRHLFRRSVTVYMMDKQHCIVYTIPGKNGSLEPGERYLNFLWYTNETKESLDEILKDGLDGHRHHNIVPSGRVRQDIWAERTRQAKALPLSKPMLEIFLKIQRPFIQVITDFCSHQAAFEDGKVLLVGDGLSLFRPHTAFSGTQAAFHALRTAEFVNGKTTLQQWESKVLRYSRLHYLQSNWYGDFYQYPISTALVAAVRYWIMCGVDRVLSWYNGDAPLLRTSTFKSEAYDDE</sequence>
<dbReference type="AlphaFoldDB" id="G3XXU8"/>
<dbReference type="Gene3D" id="3.30.9.60">
    <property type="match status" value="1"/>
</dbReference>
<dbReference type="InterPro" id="IPR053212">
    <property type="entry name" value="DHP_3-monooxygenase"/>
</dbReference>
<name>G3XXU8_ASPNA</name>
<dbReference type="STRING" id="380704.G3XXU8"/>
<dbReference type="PANTHER" id="PTHR47469:SF2">
    <property type="entry name" value="OS06G0597600 PROTEIN"/>
    <property type="match status" value="1"/>
</dbReference>
<dbReference type="InterPro" id="IPR036188">
    <property type="entry name" value="FAD/NAD-bd_sf"/>
</dbReference>
<feature type="region of interest" description="Disordered" evidence="1">
    <location>
        <begin position="158"/>
        <end position="177"/>
    </location>
</feature>
<evidence type="ECO:0000313" key="4">
    <source>
        <dbReference type="Proteomes" id="UP000009038"/>
    </source>
</evidence>
<gene>
    <name evidence="3" type="ORF">ASPNIDRAFT_40478</name>
</gene>
<dbReference type="HOGENOM" id="CLU_009665_0_0_1"/>
<dbReference type="SUPFAM" id="SSF54373">
    <property type="entry name" value="FAD-linked reductases, C-terminal domain"/>
    <property type="match status" value="1"/>
</dbReference>
<feature type="domain" description="2,6-dihydroxypyridine 3-monooxygenase substrate binding" evidence="2">
    <location>
        <begin position="217"/>
        <end position="346"/>
    </location>
</feature>
<evidence type="ECO:0000256" key="1">
    <source>
        <dbReference type="SAM" id="MobiDB-lite"/>
    </source>
</evidence>
<dbReference type="PRINTS" id="PR00420">
    <property type="entry name" value="RNGMNOXGNASE"/>
</dbReference>
<protein>
    <recommendedName>
        <fullName evidence="2">2,6-dihydroxypyridine 3-monooxygenase substrate binding domain-containing protein</fullName>
    </recommendedName>
</protein>
<dbReference type="PANTHER" id="PTHR47469">
    <property type="entry name" value="MONOOXYGENASE-LIKE"/>
    <property type="match status" value="1"/>
</dbReference>
<dbReference type="InterPro" id="IPR054707">
    <property type="entry name" value="DhpH_subs-bd"/>
</dbReference>
<dbReference type="OrthoDB" id="655030at2759"/>
<dbReference type="Gene3D" id="3.50.50.60">
    <property type="entry name" value="FAD/NAD(P)-binding domain"/>
    <property type="match status" value="1"/>
</dbReference>
<dbReference type="Proteomes" id="UP000009038">
    <property type="component" value="Unassembled WGS sequence"/>
</dbReference>
<evidence type="ECO:0000259" key="2">
    <source>
        <dbReference type="Pfam" id="PF22607"/>
    </source>
</evidence>
<proteinExistence type="predicted"/>
<dbReference type="EMBL" id="ACJE01000008">
    <property type="protein sequence ID" value="EHA24578.1"/>
    <property type="molecule type" value="Genomic_DNA"/>
</dbReference>
<dbReference type="SUPFAM" id="SSF51905">
    <property type="entry name" value="FAD/NAD(P)-binding domain"/>
    <property type="match status" value="1"/>
</dbReference>
<accession>G3XXU8</accession>
<comment type="caution">
    <text evidence="3">The sequence shown here is derived from an EMBL/GenBank/DDBJ whole genome shotgun (WGS) entry which is preliminary data.</text>
</comment>
<reference evidence="3 4" key="1">
    <citation type="journal article" date="2011" name="Genome Res.">
        <title>Comparative genomics of citric-acid-producing Aspergillus niger ATCC 1015 versus enzyme-producing CBS 513.88.</title>
        <authorList>
            <person name="Andersen M.R."/>
            <person name="Salazar M.P."/>
            <person name="Schaap P.J."/>
            <person name="van de Vondervoort P.J."/>
            <person name="Culley D."/>
            <person name="Thykaer J."/>
            <person name="Frisvad J.C."/>
            <person name="Nielsen K.F."/>
            <person name="Albang R."/>
            <person name="Albermann K."/>
            <person name="Berka R.M."/>
            <person name="Braus G.H."/>
            <person name="Braus-Stromeyer S.A."/>
            <person name="Corrochano L.M."/>
            <person name="Dai Z."/>
            <person name="van Dijck P.W."/>
            <person name="Hofmann G."/>
            <person name="Lasure L.L."/>
            <person name="Magnuson J.K."/>
            <person name="Menke H."/>
            <person name="Meijer M."/>
            <person name="Meijer S.L."/>
            <person name="Nielsen J.B."/>
            <person name="Nielsen M.L."/>
            <person name="van Ooyen A.J."/>
            <person name="Pel H.J."/>
            <person name="Poulsen L."/>
            <person name="Samson R.A."/>
            <person name="Stam H."/>
            <person name="Tsang A."/>
            <person name="van den Brink J.M."/>
            <person name="Atkins A."/>
            <person name="Aerts A."/>
            <person name="Shapiro H."/>
            <person name="Pangilinan J."/>
            <person name="Salamov A."/>
            <person name="Lou Y."/>
            <person name="Lindquist E."/>
            <person name="Lucas S."/>
            <person name="Grimwood J."/>
            <person name="Grigoriev I.V."/>
            <person name="Kubicek C.P."/>
            <person name="Martinez D."/>
            <person name="van Peij N.N."/>
            <person name="Roubos J.A."/>
            <person name="Nielsen J."/>
            <person name="Baker S.E."/>
        </authorList>
    </citation>
    <scope>NUCLEOTIDE SEQUENCE [LARGE SCALE GENOMIC DNA]</scope>
    <source>
        <strain evidence="4">ATCC 1015 / CBS 113.46 / FGSC A1144 / LSHB Ac4 / NCTC 3858a / NRRL 328 / USDA 3528.7</strain>
    </source>
</reference>
<organism evidence="3 4">
    <name type="scientific">Aspergillus niger (strain ATCC 1015 / CBS 113.46 / FGSC A1144 / LSHB Ac4 / NCTC 3858a / NRRL 328 / USDA 3528.7)</name>
    <dbReference type="NCBI Taxonomy" id="380704"/>
    <lineage>
        <taxon>Eukaryota</taxon>
        <taxon>Fungi</taxon>
        <taxon>Dikarya</taxon>
        <taxon>Ascomycota</taxon>
        <taxon>Pezizomycotina</taxon>
        <taxon>Eurotiomycetes</taxon>
        <taxon>Eurotiomycetidae</taxon>
        <taxon>Eurotiales</taxon>
        <taxon>Aspergillaceae</taxon>
        <taxon>Aspergillus</taxon>
        <taxon>Aspergillus subgen. Circumdati</taxon>
    </lineage>
</organism>
<dbReference type="Pfam" id="PF22607">
    <property type="entry name" value="FAD_binding-like"/>
    <property type="match status" value="1"/>
</dbReference>
<evidence type="ECO:0000313" key="3">
    <source>
        <dbReference type="EMBL" id="EHA24578.1"/>
    </source>
</evidence>